<proteinExistence type="predicted"/>
<organism evidence="2 3">
    <name type="scientific">Corynebacterium spheniscorum</name>
    <dbReference type="NCBI Taxonomy" id="185761"/>
    <lineage>
        <taxon>Bacteria</taxon>
        <taxon>Bacillati</taxon>
        <taxon>Actinomycetota</taxon>
        <taxon>Actinomycetes</taxon>
        <taxon>Mycobacteriales</taxon>
        <taxon>Corynebacteriaceae</taxon>
        <taxon>Corynebacterium</taxon>
    </lineage>
</organism>
<dbReference type="RefSeq" id="WP_092286428.1">
    <property type="nucleotide sequence ID" value="NZ_FOPJ01000011.1"/>
</dbReference>
<dbReference type="AlphaFoldDB" id="A0A1I2U3E7"/>
<evidence type="ECO:0000259" key="1">
    <source>
        <dbReference type="Pfam" id="PF13400"/>
    </source>
</evidence>
<evidence type="ECO:0000313" key="3">
    <source>
        <dbReference type="Proteomes" id="UP000199065"/>
    </source>
</evidence>
<protein>
    <submittedName>
        <fullName evidence="2">Helicase/secretion neighborhood TadE-like protein</fullName>
    </submittedName>
</protein>
<sequence>MNEKGYATLPAAAIIAALVFLAALLGAAGAMVVAQHRAHVAAELAAVAGAWAHSRGEDACAVASTVAELNGAKMRHCLVDGADVQVESRVGFSSPTKGAALGQARAGPL</sequence>
<keyword evidence="2" id="KW-0378">Hydrolase</keyword>
<dbReference type="Pfam" id="PF13400">
    <property type="entry name" value="Tad"/>
    <property type="match status" value="1"/>
</dbReference>
<evidence type="ECO:0000313" key="2">
    <source>
        <dbReference type="EMBL" id="SFG71608.1"/>
    </source>
</evidence>
<keyword evidence="2" id="KW-0067">ATP-binding</keyword>
<gene>
    <name evidence="2" type="ORF">SAMN05660282_01723</name>
</gene>
<feature type="domain" description="Putative Flp pilus-assembly TadG-like N-terminal" evidence="1">
    <location>
        <begin position="5"/>
        <end position="52"/>
    </location>
</feature>
<keyword evidence="3" id="KW-1185">Reference proteome</keyword>
<reference evidence="2 3" key="1">
    <citation type="submission" date="2016-10" db="EMBL/GenBank/DDBJ databases">
        <authorList>
            <person name="de Groot N.N."/>
        </authorList>
    </citation>
    <scope>NUCLEOTIDE SEQUENCE [LARGE SCALE GENOMIC DNA]</scope>
    <source>
        <strain>J11</strain>
        <strain evidence="3">PG 39</strain>
    </source>
</reference>
<name>A0A1I2U3E7_9CORY</name>
<dbReference type="InterPro" id="IPR028087">
    <property type="entry name" value="Tad_N"/>
</dbReference>
<dbReference type="STRING" id="185761.SAMN05660282_01723"/>
<accession>A0A1I2U3E7</accession>
<dbReference type="NCBIfam" id="TIGR03816">
    <property type="entry name" value="tadE_like_DECH"/>
    <property type="match status" value="1"/>
</dbReference>
<dbReference type="Proteomes" id="UP000199065">
    <property type="component" value="Unassembled WGS sequence"/>
</dbReference>
<keyword evidence="2" id="KW-0547">Nucleotide-binding</keyword>
<keyword evidence="2" id="KW-0347">Helicase</keyword>
<dbReference type="EMBL" id="FOPJ01000011">
    <property type="protein sequence ID" value="SFG71608.1"/>
    <property type="molecule type" value="Genomic_DNA"/>
</dbReference>
<dbReference type="InterPro" id="IPR021202">
    <property type="entry name" value="Rv3654c-like"/>
</dbReference>
<dbReference type="GO" id="GO:0004386">
    <property type="term" value="F:helicase activity"/>
    <property type="evidence" value="ECO:0007669"/>
    <property type="project" value="UniProtKB-KW"/>
</dbReference>